<protein>
    <submittedName>
        <fullName evidence="1">Unannotated protein</fullName>
    </submittedName>
</protein>
<gene>
    <name evidence="1" type="ORF">UFOPK1689_00988</name>
</gene>
<proteinExistence type="predicted"/>
<dbReference type="AlphaFoldDB" id="A0A6J6EJ75"/>
<organism evidence="1">
    <name type="scientific">freshwater metagenome</name>
    <dbReference type="NCBI Taxonomy" id="449393"/>
    <lineage>
        <taxon>unclassified sequences</taxon>
        <taxon>metagenomes</taxon>
        <taxon>ecological metagenomes</taxon>
    </lineage>
</organism>
<reference evidence="1" key="1">
    <citation type="submission" date="2020-05" db="EMBL/GenBank/DDBJ databases">
        <authorList>
            <person name="Chiriac C."/>
            <person name="Salcher M."/>
            <person name="Ghai R."/>
            <person name="Kavagutti S V."/>
        </authorList>
    </citation>
    <scope>NUCLEOTIDE SEQUENCE</scope>
</reference>
<dbReference type="EMBL" id="CAEZTN010000042">
    <property type="protein sequence ID" value="CAB4576147.1"/>
    <property type="molecule type" value="Genomic_DNA"/>
</dbReference>
<sequence length="179" mass="18951">MTIGTGALEFGQGSQQAIACDENVFIALGEEWHANPSPTDSSDGFFRIRTATISNLNLENCGGRKLRLRLIDGTSAELVLGTTPEAKVLQVIIPKLAPTSNITEPTELGLTYLTGYGQPITGTMAANVNLNVSGVSMYDGTPLSTQSADVTFYLDSTATIVNINGQIVRRATVETVNNA</sequence>
<evidence type="ECO:0000313" key="1">
    <source>
        <dbReference type="EMBL" id="CAB4576147.1"/>
    </source>
</evidence>
<accession>A0A6J6EJ75</accession>
<name>A0A6J6EJ75_9ZZZZ</name>